<protein>
    <submittedName>
        <fullName evidence="2">AcrR family transcriptional regulator</fullName>
    </submittedName>
</protein>
<comment type="caution">
    <text evidence="2">The sequence shown here is derived from an EMBL/GenBank/DDBJ whole genome shotgun (WGS) entry which is preliminary data.</text>
</comment>
<name>A0ABX0XP58_9SPHN</name>
<reference evidence="2 3" key="1">
    <citation type="submission" date="2020-03" db="EMBL/GenBank/DDBJ databases">
        <title>Genomic Encyclopedia of Type Strains, Phase IV (KMG-IV): sequencing the most valuable type-strain genomes for metagenomic binning, comparative biology and taxonomic classification.</title>
        <authorList>
            <person name="Goeker M."/>
        </authorList>
    </citation>
    <scope>NUCLEOTIDE SEQUENCE [LARGE SCALE GENOMIC DNA]</scope>
    <source>
        <strain evidence="2 3">DSM 27651</strain>
    </source>
</reference>
<dbReference type="InterPro" id="IPR036271">
    <property type="entry name" value="Tet_transcr_reg_TetR-rel_C_sf"/>
</dbReference>
<keyword evidence="3" id="KW-1185">Reference proteome</keyword>
<sequence length="168" mass="18682">MERSGGSLATLYSHFENKQGLLKAVMERSREMKLAGLMEAVDGADTCCEALKTLALRFHDFLNAPSAVAMMRIMIAESLRDPVFARQFYCRGRDEVTAEVAALFQRWAYSGRAAIDDAGEAAALFMATTLSDTQINAMVPAEGRPCREAEHARLIWRVEHFCKGFGIR</sequence>
<dbReference type="EMBL" id="JAATJE010000002">
    <property type="protein sequence ID" value="NJC35029.1"/>
    <property type="molecule type" value="Genomic_DNA"/>
</dbReference>
<dbReference type="Gene3D" id="1.10.357.10">
    <property type="entry name" value="Tetracycline Repressor, domain 2"/>
    <property type="match status" value="1"/>
</dbReference>
<evidence type="ECO:0000313" key="2">
    <source>
        <dbReference type="EMBL" id="NJC35029.1"/>
    </source>
</evidence>
<dbReference type="SUPFAM" id="SSF48498">
    <property type="entry name" value="Tetracyclin repressor-like, C-terminal domain"/>
    <property type="match status" value="1"/>
</dbReference>
<organism evidence="2 3">
    <name type="scientific">Sphingomonas jejuensis</name>
    <dbReference type="NCBI Taxonomy" id="904715"/>
    <lineage>
        <taxon>Bacteria</taxon>
        <taxon>Pseudomonadati</taxon>
        <taxon>Pseudomonadota</taxon>
        <taxon>Alphaproteobacteria</taxon>
        <taxon>Sphingomonadales</taxon>
        <taxon>Sphingomonadaceae</taxon>
        <taxon>Sphingomonas</taxon>
    </lineage>
</organism>
<dbReference type="InterPro" id="IPR009057">
    <property type="entry name" value="Homeodomain-like_sf"/>
</dbReference>
<feature type="domain" description="Transcriptional regulator TetR C-terminal Proteobacteria type" evidence="1">
    <location>
        <begin position="49"/>
        <end position="152"/>
    </location>
</feature>
<dbReference type="SUPFAM" id="SSF46689">
    <property type="entry name" value="Homeodomain-like"/>
    <property type="match status" value="1"/>
</dbReference>
<dbReference type="Proteomes" id="UP000734218">
    <property type="component" value="Unassembled WGS sequence"/>
</dbReference>
<gene>
    <name evidence="2" type="ORF">GGR88_002543</name>
</gene>
<accession>A0ABX0XP58</accession>
<dbReference type="InterPro" id="IPR039536">
    <property type="entry name" value="TetR_C_Proteobacteria"/>
</dbReference>
<evidence type="ECO:0000313" key="3">
    <source>
        <dbReference type="Proteomes" id="UP000734218"/>
    </source>
</evidence>
<evidence type="ECO:0000259" key="1">
    <source>
        <dbReference type="Pfam" id="PF14246"/>
    </source>
</evidence>
<dbReference type="Pfam" id="PF14246">
    <property type="entry name" value="TetR_C_7"/>
    <property type="match status" value="1"/>
</dbReference>
<proteinExistence type="predicted"/>